<dbReference type="AlphaFoldDB" id="A5Z719"/>
<dbReference type="HOGENOM" id="CLU_090271_0_0_9"/>
<name>A5Z719_9FIRM</name>
<reference evidence="1 2" key="2">
    <citation type="submission" date="2007-04" db="EMBL/GenBank/DDBJ databases">
        <title>Draft genome sequence of Eubacterium ventriosum (ATCC 27560).</title>
        <authorList>
            <person name="Sudarsanam P."/>
            <person name="Ley R."/>
            <person name="Guruge J."/>
            <person name="Turnbaugh P.J."/>
            <person name="Mahowald M."/>
            <person name="Liep D."/>
            <person name="Gordon J."/>
        </authorList>
    </citation>
    <scope>NUCLEOTIDE SEQUENCE [LARGE SCALE GENOMIC DNA]</scope>
    <source>
        <strain evidence="1 2">ATCC 27560</strain>
    </source>
</reference>
<dbReference type="STRING" id="411463.EUBVEN_01503"/>
<protein>
    <submittedName>
        <fullName evidence="1">Conserved domain protein</fullName>
    </submittedName>
</protein>
<dbReference type="eggNOG" id="COG0507">
    <property type="taxonomic scope" value="Bacteria"/>
</dbReference>
<reference evidence="1 2" key="1">
    <citation type="submission" date="2007-03" db="EMBL/GenBank/DDBJ databases">
        <authorList>
            <person name="Fulton L."/>
            <person name="Clifton S."/>
            <person name="Fulton B."/>
            <person name="Xu J."/>
            <person name="Minx P."/>
            <person name="Pepin K.H."/>
            <person name="Johnson M."/>
            <person name="Thiruvilangam P."/>
            <person name="Bhonagiri V."/>
            <person name="Nash W.E."/>
            <person name="Mardis E.R."/>
            <person name="Wilson R.K."/>
        </authorList>
    </citation>
    <scope>NUCLEOTIDE SEQUENCE [LARGE SCALE GENOMIC DNA]</scope>
    <source>
        <strain evidence="1 2">ATCC 27560</strain>
    </source>
</reference>
<dbReference type="RefSeq" id="WP_005361290.1">
    <property type="nucleotide sequence ID" value="NZ_DS264271.1"/>
</dbReference>
<dbReference type="EMBL" id="AAVL02000034">
    <property type="protein sequence ID" value="EDM51176.1"/>
    <property type="molecule type" value="Genomic_DNA"/>
</dbReference>
<evidence type="ECO:0000313" key="2">
    <source>
        <dbReference type="Proteomes" id="UP000006000"/>
    </source>
</evidence>
<comment type="caution">
    <text evidence="1">The sequence shown here is derived from an EMBL/GenBank/DDBJ whole genome shotgun (WGS) entry which is preliminary data.</text>
</comment>
<evidence type="ECO:0000313" key="1">
    <source>
        <dbReference type="EMBL" id="EDM51176.1"/>
    </source>
</evidence>
<accession>A5Z719</accession>
<dbReference type="OrthoDB" id="3199465at2"/>
<dbReference type="Proteomes" id="UP000006000">
    <property type="component" value="Unassembled WGS sequence"/>
</dbReference>
<proteinExistence type="predicted"/>
<sequence length="277" mass="32471">MDYLEKYAQERLEKLKGMRRQCVANLKGLPEGKVYVKKKRKTNQFYKITPDGDRNGKYIKAGERDVAESLVKREYNEKCLKEIEKEIRALEKMLKTCNSENLENVISKLAPVKQTMVMPLVLPREDFIKQWEEEKQQLKEKMWSMVMKSYDESMDDEEGVFTEKDEKVRSKSEKIIADKLNLMGIPYIYELPLHLDGLGYIKPDFTALNPDTREECIWEHFGMMENPEYASKAMNKLNVYARNGYTVGDNLIITMEGQSQPLNTRNLDKVIRKNLMT</sequence>
<gene>
    <name evidence="1" type="ORF">EUBVEN_01503</name>
</gene>
<organism evidence="1 2">
    <name type="scientific">Eubacterium ventriosum ATCC 27560</name>
    <dbReference type="NCBI Taxonomy" id="411463"/>
    <lineage>
        <taxon>Bacteria</taxon>
        <taxon>Bacillati</taxon>
        <taxon>Bacillota</taxon>
        <taxon>Clostridia</taxon>
        <taxon>Eubacteriales</taxon>
        <taxon>Eubacteriaceae</taxon>
        <taxon>Eubacterium</taxon>
    </lineage>
</organism>